<dbReference type="AlphaFoldDB" id="W1PFD4"/>
<gene>
    <name evidence="3" type="ORF">AMTR_s00017p00218220</name>
</gene>
<name>W1PFD4_AMBTC</name>
<dbReference type="InterPro" id="IPR036852">
    <property type="entry name" value="Peptidase_S8/S53_dom_sf"/>
</dbReference>
<dbReference type="eggNOG" id="ENOG502QTDB">
    <property type="taxonomic scope" value="Eukaryota"/>
</dbReference>
<proteinExistence type="inferred from homology"/>
<comment type="similarity">
    <text evidence="1">Belongs to the peptidase S8 family.</text>
</comment>
<dbReference type="EMBL" id="KI393256">
    <property type="protein sequence ID" value="ERN08682.1"/>
    <property type="molecule type" value="Genomic_DNA"/>
</dbReference>
<evidence type="ECO:0000313" key="3">
    <source>
        <dbReference type="EMBL" id="ERN08682.1"/>
    </source>
</evidence>
<dbReference type="STRING" id="13333.W1PFD4"/>
<keyword evidence="2" id="KW-0732">Signal</keyword>
<organism evidence="3 4">
    <name type="scientific">Amborella trichopoda</name>
    <dbReference type="NCBI Taxonomy" id="13333"/>
    <lineage>
        <taxon>Eukaryota</taxon>
        <taxon>Viridiplantae</taxon>
        <taxon>Streptophyta</taxon>
        <taxon>Embryophyta</taxon>
        <taxon>Tracheophyta</taxon>
        <taxon>Spermatophyta</taxon>
        <taxon>Magnoliopsida</taxon>
        <taxon>Amborellales</taxon>
        <taxon>Amborellaceae</taxon>
        <taxon>Amborella</taxon>
    </lineage>
</organism>
<sequence>MHGFSARLSRAQLARLEQLSGHCATRRDTYAKLFTTSTPRFLGLRKRNGIWPVASFGREVIVGIIDTGIWSESESFSDHGLSVVPEKWKGACENGTGFTPSLCNRKLIGARSFR</sequence>
<evidence type="ECO:0008006" key="5">
    <source>
        <dbReference type="Google" id="ProtNLM"/>
    </source>
</evidence>
<accession>W1PFD4</accession>
<dbReference type="Gene3D" id="3.40.50.200">
    <property type="entry name" value="Peptidase S8/S53 domain"/>
    <property type="match status" value="1"/>
</dbReference>
<dbReference type="GO" id="GO:0006508">
    <property type="term" value="P:proteolysis"/>
    <property type="evidence" value="ECO:0007669"/>
    <property type="project" value="InterPro"/>
</dbReference>
<reference evidence="4" key="1">
    <citation type="journal article" date="2013" name="Science">
        <title>The Amborella genome and the evolution of flowering plants.</title>
        <authorList>
            <consortium name="Amborella Genome Project"/>
        </authorList>
    </citation>
    <scope>NUCLEOTIDE SEQUENCE [LARGE SCALE GENOMIC DNA]</scope>
</reference>
<dbReference type="InterPro" id="IPR045051">
    <property type="entry name" value="SBT"/>
</dbReference>
<keyword evidence="4" id="KW-1185">Reference proteome</keyword>
<dbReference type="PANTHER" id="PTHR10795">
    <property type="entry name" value="PROPROTEIN CONVERTASE SUBTILISIN/KEXIN"/>
    <property type="match status" value="1"/>
</dbReference>
<evidence type="ECO:0000256" key="2">
    <source>
        <dbReference type="ARBA" id="ARBA00022729"/>
    </source>
</evidence>
<dbReference type="SUPFAM" id="SSF52743">
    <property type="entry name" value="Subtilisin-like"/>
    <property type="match status" value="1"/>
</dbReference>
<dbReference type="Proteomes" id="UP000017836">
    <property type="component" value="Unassembled WGS sequence"/>
</dbReference>
<dbReference type="HOGENOM" id="CLU_2124402_0_0_1"/>
<evidence type="ECO:0000256" key="1">
    <source>
        <dbReference type="ARBA" id="ARBA00011073"/>
    </source>
</evidence>
<dbReference type="OMA" id="CATRRDT"/>
<protein>
    <recommendedName>
        <fullName evidence="5">Inhibitor I9 domain-containing protein</fullName>
    </recommendedName>
</protein>
<dbReference type="GO" id="GO:0004252">
    <property type="term" value="F:serine-type endopeptidase activity"/>
    <property type="evidence" value="ECO:0007669"/>
    <property type="project" value="InterPro"/>
</dbReference>
<dbReference type="Gramene" id="ERN08682">
    <property type="protein sequence ID" value="ERN08682"/>
    <property type="gene ID" value="AMTR_s00017p00218220"/>
</dbReference>
<evidence type="ECO:0000313" key="4">
    <source>
        <dbReference type="Proteomes" id="UP000017836"/>
    </source>
</evidence>